<proteinExistence type="predicted"/>
<reference evidence="2" key="1">
    <citation type="journal article" date="2020" name="Stud. Mycol.">
        <title>101 Dothideomycetes genomes: a test case for predicting lifestyles and emergence of pathogens.</title>
        <authorList>
            <person name="Haridas S."/>
            <person name="Albert R."/>
            <person name="Binder M."/>
            <person name="Bloem J."/>
            <person name="Labutti K."/>
            <person name="Salamov A."/>
            <person name="Andreopoulos B."/>
            <person name="Baker S."/>
            <person name="Barry K."/>
            <person name="Bills G."/>
            <person name="Bluhm B."/>
            <person name="Cannon C."/>
            <person name="Castanera R."/>
            <person name="Culley D."/>
            <person name="Daum C."/>
            <person name="Ezra D."/>
            <person name="Gonzalez J."/>
            <person name="Henrissat B."/>
            <person name="Kuo A."/>
            <person name="Liang C."/>
            <person name="Lipzen A."/>
            <person name="Lutzoni F."/>
            <person name="Magnuson J."/>
            <person name="Mondo S."/>
            <person name="Nolan M."/>
            <person name="Ohm R."/>
            <person name="Pangilinan J."/>
            <person name="Park H.-J."/>
            <person name="Ramirez L."/>
            <person name="Alfaro M."/>
            <person name="Sun H."/>
            <person name="Tritt A."/>
            <person name="Yoshinaga Y."/>
            <person name="Zwiers L.-H."/>
            <person name="Turgeon B."/>
            <person name="Goodwin S."/>
            <person name="Spatafora J."/>
            <person name="Crous P."/>
            <person name="Grigoriev I."/>
        </authorList>
    </citation>
    <scope>NUCLEOTIDE SEQUENCE</scope>
    <source>
        <strain evidence="2">CBS 122681</strain>
    </source>
</reference>
<dbReference type="OrthoDB" id="5382699at2759"/>
<protein>
    <submittedName>
        <fullName evidence="2">Uncharacterized protein</fullName>
    </submittedName>
</protein>
<organism evidence="2 3">
    <name type="scientific">Lophiostoma macrostomum CBS 122681</name>
    <dbReference type="NCBI Taxonomy" id="1314788"/>
    <lineage>
        <taxon>Eukaryota</taxon>
        <taxon>Fungi</taxon>
        <taxon>Dikarya</taxon>
        <taxon>Ascomycota</taxon>
        <taxon>Pezizomycotina</taxon>
        <taxon>Dothideomycetes</taxon>
        <taxon>Pleosporomycetidae</taxon>
        <taxon>Pleosporales</taxon>
        <taxon>Lophiostomataceae</taxon>
        <taxon>Lophiostoma</taxon>
    </lineage>
</organism>
<feature type="transmembrane region" description="Helical" evidence="1">
    <location>
        <begin position="390"/>
        <end position="411"/>
    </location>
</feature>
<keyword evidence="1" id="KW-1133">Transmembrane helix</keyword>
<keyword evidence="3" id="KW-1185">Reference proteome</keyword>
<name>A0A6A6TK34_9PLEO</name>
<evidence type="ECO:0000313" key="2">
    <source>
        <dbReference type="EMBL" id="KAF2659323.1"/>
    </source>
</evidence>
<dbReference type="Proteomes" id="UP000799324">
    <property type="component" value="Unassembled WGS sequence"/>
</dbReference>
<accession>A0A6A6TK34</accession>
<dbReference type="AlphaFoldDB" id="A0A6A6TK34"/>
<feature type="transmembrane region" description="Helical" evidence="1">
    <location>
        <begin position="362"/>
        <end position="384"/>
    </location>
</feature>
<dbReference type="EMBL" id="MU004308">
    <property type="protein sequence ID" value="KAF2659323.1"/>
    <property type="molecule type" value="Genomic_DNA"/>
</dbReference>
<evidence type="ECO:0000313" key="3">
    <source>
        <dbReference type="Proteomes" id="UP000799324"/>
    </source>
</evidence>
<sequence>MLLLQSVYLIAQLQLFQTSHIQFRNRVFDMASLRVVRAFRSSLTSAYLIVISWFVHLSSADGVIPCRTSNDNQPGNAQHLFYMTEWIRRGWCIRSINNASCYPTLSAVLLNLNNVRSAEYSGAAGLLALLPTIDAILGSPTNEVWTLLNVLPVGGALGMALSFGGAIMPVRVDDYETSTQRRNDTIGSIVRIKEPKRDGDTSASTRQLDLLAEKVTTRVADARRLRPGKMYITLGYLSMFLLFGASQAAMGVVEQGGVLPFCYYNRNSRNLVQLPFTKQHKLYVSRVPYDINMSGGESIFTDLQRAQNEPENVGIALEQLHTMPAAKVSFTGSTQFTQSRSTVMILVSVVGSKRWKEISRPLIKLCSVAVFVVGTAFFASVTLVALPMAVAVLTLVLSAGVFGRAIAGWLVRRVSETEPMIHVIVNSDEEANLAVYRILKLKLPNEANVQVEISGHVFVNGRRVDSRSKWPVYLLGVLANPYDLRRLKDKSPDDAPLLSNGLRNSSVPFLPK</sequence>
<keyword evidence="1" id="KW-0812">Transmembrane</keyword>
<keyword evidence="1" id="KW-0472">Membrane</keyword>
<gene>
    <name evidence="2" type="ORF">K491DRAFT_755536</name>
</gene>
<evidence type="ECO:0000256" key="1">
    <source>
        <dbReference type="SAM" id="Phobius"/>
    </source>
</evidence>